<dbReference type="Gene3D" id="3.90.320.10">
    <property type="match status" value="1"/>
</dbReference>
<evidence type="ECO:0000259" key="17">
    <source>
        <dbReference type="PROSITE" id="PS51217"/>
    </source>
</evidence>
<dbReference type="Gene3D" id="1.10.486.10">
    <property type="entry name" value="PCRA, domain 4"/>
    <property type="match status" value="1"/>
</dbReference>
<evidence type="ECO:0000256" key="15">
    <source>
        <dbReference type="PROSITE-ProRule" id="PRU00560"/>
    </source>
</evidence>
<evidence type="ECO:0000256" key="12">
    <source>
        <dbReference type="ARBA" id="ARBA00034808"/>
    </source>
</evidence>
<keyword evidence="1" id="KW-0540">Nuclease</keyword>
<evidence type="ECO:0000256" key="2">
    <source>
        <dbReference type="ARBA" id="ARBA00022741"/>
    </source>
</evidence>
<evidence type="ECO:0000256" key="3">
    <source>
        <dbReference type="ARBA" id="ARBA00022763"/>
    </source>
</evidence>
<evidence type="ECO:0000256" key="9">
    <source>
        <dbReference type="ARBA" id="ARBA00023204"/>
    </source>
</evidence>
<evidence type="ECO:0000256" key="7">
    <source>
        <dbReference type="ARBA" id="ARBA00022840"/>
    </source>
</evidence>
<proteinExistence type="predicted"/>
<gene>
    <name evidence="18" type="ORF">M8A51_15650</name>
</gene>
<feature type="binding site" evidence="15">
    <location>
        <begin position="33"/>
        <end position="40"/>
    </location>
    <ligand>
        <name>ATP</name>
        <dbReference type="ChEBI" id="CHEBI:30616"/>
    </ligand>
</feature>
<keyword evidence="10" id="KW-0413">Isomerase</keyword>
<comment type="caution">
    <text evidence="18">The sequence shown here is derived from an EMBL/GenBank/DDBJ whole genome shotgun (WGS) entry which is preliminary data.</text>
</comment>
<evidence type="ECO:0000256" key="5">
    <source>
        <dbReference type="ARBA" id="ARBA00022806"/>
    </source>
</evidence>
<evidence type="ECO:0000313" key="18">
    <source>
        <dbReference type="EMBL" id="MCM5680960.1"/>
    </source>
</evidence>
<evidence type="ECO:0000256" key="8">
    <source>
        <dbReference type="ARBA" id="ARBA00023125"/>
    </source>
</evidence>
<dbReference type="PANTHER" id="PTHR11070:SF2">
    <property type="entry name" value="ATP-DEPENDENT DNA HELICASE SRS2"/>
    <property type="match status" value="1"/>
</dbReference>
<evidence type="ECO:0000256" key="1">
    <source>
        <dbReference type="ARBA" id="ARBA00022722"/>
    </source>
</evidence>
<name>A0ABT0YQE5_9BURK</name>
<keyword evidence="2 15" id="KW-0547">Nucleotide-binding</keyword>
<dbReference type="RefSeq" id="WP_251779410.1">
    <property type="nucleotide sequence ID" value="NZ_JAMKFE010000009.1"/>
</dbReference>
<comment type="catalytic activity">
    <reaction evidence="14">
        <text>ATP + H2O = ADP + phosphate + H(+)</text>
        <dbReference type="Rhea" id="RHEA:13065"/>
        <dbReference type="ChEBI" id="CHEBI:15377"/>
        <dbReference type="ChEBI" id="CHEBI:15378"/>
        <dbReference type="ChEBI" id="CHEBI:30616"/>
        <dbReference type="ChEBI" id="CHEBI:43474"/>
        <dbReference type="ChEBI" id="CHEBI:456216"/>
        <dbReference type="EC" id="5.6.2.4"/>
    </reaction>
</comment>
<keyword evidence="19" id="KW-1185">Reference proteome</keyword>
<dbReference type="Proteomes" id="UP001165541">
    <property type="component" value="Unassembled WGS sequence"/>
</dbReference>
<keyword evidence="4 15" id="KW-0378">Hydrolase</keyword>
<evidence type="ECO:0000256" key="13">
    <source>
        <dbReference type="ARBA" id="ARBA00034923"/>
    </source>
</evidence>
<dbReference type="InterPro" id="IPR011604">
    <property type="entry name" value="PDDEXK-like_dom_sf"/>
</dbReference>
<comment type="catalytic activity">
    <reaction evidence="11">
        <text>Couples ATP hydrolysis with the unwinding of duplex DNA by translocating in the 3'-5' direction.</text>
        <dbReference type="EC" id="5.6.2.4"/>
    </reaction>
</comment>
<dbReference type="InterPro" id="IPR014017">
    <property type="entry name" value="DNA_helicase_UvrD-like_C"/>
</dbReference>
<dbReference type="Pfam" id="PF00580">
    <property type="entry name" value="UvrD-helicase"/>
    <property type="match status" value="1"/>
</dbReference>
<dbReference type="InterPro" id="IPR027417">
    <property type="entry name" value="P-loop_NTPase"/>
</dbReference>
<dbReference type="EC" id="5.6.2.4" evidence="12"/>
<organism evidence="18 19">
    <name type="scientific">Caldimonas mangrovi</name>
    <dbReference type="NCBI Taxonomy" id="2944811"/>
    <lineage>
        <taxon>Bacteria</taxon>
        <taxon>Pseudomonadati</taxon>
        <taxon>Pseudomonadota</taxon>
        <taxon>Betaproteobacteria</taxon>
        <taxon>Burkholderiales</taxon>
        <taxon>Sphaerotilaceae</taxon>
        <taxon>Caldimonas</taxon>
    </lineage>
</organism>
<dbReference type="InterPro" id="IPR000212">
    <property type="entry name" value="DNA_helicase_UvrD/REP"/>
</dbReference>
<dbReference type="EMBL" id="JAMKFE010000009">
    <property type="protein sequence ID" value="MCM5680960.1"/>
    <property type="molecule type" value="Genomic_DNA"/>
</dbReference>
<sequence>MNGPAYRVDGELVAREQFYRVACDPARSVVVEACAGAGKTWMLVSRILRALLDGVQPQQILAITFTKKAAAEMRHRLMQWLAEFADCDDELRTQGLIDRGLDAAEARRLAPALGMLYETLLAGTHVVEIRTFHAWFSQLMRAAPLEVLDELGLPPQAELVEDIEELKPQAWRQFLAAVSADAALREDFEALVRRRRRYIAQTWLMSVLDKRIEFELAAAAGVLDSSVPAPATLDPAFAGFDHPVQRVRAAVVHGLLQRVARALGQQSKAIAQKQAAALQLALDATDDQHCLDAAFAALCTKEGEPRKHLQAPELDEAIAFLRDIRAAAAQHEAHLEHQCVVRLARVLLVQYAQVKRSRGLADMADLERCALRLLRDAQLAGWLQERLDARIRQVLIDEFQDTNPLQWQALSSWLGSYAGAGGGASGQRPPGIFVVGDPKQSIYRFRRAEPRVFEAAKDLLRTLGGAVLACDHTRRNAPAVLQAVNAVFTSAQAEGCYDNFRPHTTEAVAGVGGRVAAIERVERPPKAGKDDAAEPWRDSLTMPRHEPDVLLRLQEARRVADRIAMLLREGRAPSDIYVLSRRRASLRVLADALRERHLPFATPEDSVLMDALEVRDLVALLDALVSPQHDLSLAHALRSPIFGGDDDDLVALAGVARERRCSWMQALQVSQALSPALLRARALLATWAADARRLPPHDLLDRIVAQGGLRARYAAAVPPELRAAALGHLDALLALSLELDGGRYATPYKLVRALRRRPLCVKARTDAQAVQLLTIHGAKGLEAPIVFVMDADSVNERGENATALIDWPAEQDHPTCFAFVASEAQVPPSLAEAMERERFARAREELNGLYVAMTRAREQLVFSATSPHRRGSERSWWQRLGDDVPDVESWAEDALPAHMSAARIGTEPVLLPELPVLPRPGGAPAEAEVPSPSRDRAAGTARVGEAVHRALEWLTARADPITGWRDAVAAAALAFKLDGAQRAHAELVVGQVLSSPAFRPFLPGDHLRWAGNEVPMAHAGQVLRIDRLVQLAGERGSLWWVLDYKLDHAPHELAAYREQLARYREAVRQAVAGAEPQAQVRAAFVTGRGEVIEPDL</sequence>
<dbReference type="PANTHER" id="PTHR11070">
    <property type="entry name" value="UVRD / RECB / PCRA DNA HELICASE FAMILY MEMBER"/>
    <property type="match status" value="1"/>
</dbReference>
<feature type="domain" description="UvrD-like helicase ATP-binding" evidence="16">
    <location>
        <begin position="12"/>
        <end position="477"/>
    </location>
</feature>
<evidence type="ECO:0000256" key="11">
    <source>
        <dbReference type="ARBA" id="ARBA00034617"/>
    </source>
</evidence>
<keyword evidence="8" id="KW-0238">DNA-binding</keyword>
<evidence type="ECO:0000256" key="10">
    <source>
        <dbReference type="ARBA" id="ARBA00023235"/>
    </source>
</evidence>
<dbReference type="PROSITE" id="PS51198">
    <property type="entry name" value="UVRD_HELICASE_ATP_BIND"/>
    <property type="match status" value="1"/>
</dbReference>
<dbReference type="InterPro" id="IPR014016">
    <property type="entry name" value="UvrD-like_ATP-bd"/>
</dbReference>
<feature type="domain" description="UvrD-like helicase C-terminal" evidence="17">
    <location>
        <begin position="512"/>
        <end position="780"/>
    </location>
</feature>
<keyword evidence="6" id="KW-0269">Exonuclease</keyword>
<keyword evidence="9" id="KW-0234">DNA repair</keyword>
<reference evidence="18" key="1">
    <citation type="submission" date="2022-05" db="EMBL/GenBank/DDBJ databases">
        <title>Schlegelella sp. nov., isolated from mangrove soil.</title>
        <authorList>
            <person name="Liu Y."/>
            <person name="Ge X."/>
            <person name="Liu W."/>
        </authorList>
    </citation>
    <scope>NUCLEOTIDE SEQUENCE</scope>
    <source>
        <strain evidence="18">S2-27</strain>
    </source>
</reference>
<dbReference type="Pfam" id="PF13361">
    <property type="entry name" value="UvrD_C"/>
    <property type="match status" value="2"/>
</dbReference>
<evidence type="ECO:0000313" key="19">
    <source>
        <dbReference type="Proteomes" id="UP001165541"/>
    </source>
</evidence>
<evidence type="ECO:0000256" key="6">
    <source>
        <dbReference type="ARBA" id="ARBA00022839"/>
    </source>
</evidence>
<evidence type="ECO:0000256" key="14">
    <source>
        <dbReference type="ARBA" id="ARBA00048988"/>
    </source>
</evidence>
<dbReference type="SUPFAM" id="SSF52540">
    <property type="entry name" value="P-loop containing nucleoside triphosphate hydrolases"/>
    <property type="match status" value="1"/>
</dbReference>
<keyword evidence="3" id="KW-0227">DNA damage</keyword>
<dbReference type="PROSITE" id="PS51217">
    <property type="entry name" value="UVRD_HELICASE_CTER"/>
    <property type="match status" value="1"/>
</dbReference>
<evidence type="ECO:0000259" key="16">
    <source>
        <dbReference type="PROSITE" id="PS51198"/>
    </source>
</evidence>
<accession>A0ABT0YQE5</accession>
<keyword evidence="7 15" id="KW-0067">ATP-binding</keyword>
<evidence type="ECO:0000256" key="4">
    <source>
        <dbReference type="ARBA" id="ARBA00022801"/>
    </source>
</evidence>
<keyword evidence="5 15" id="KW-0347">Helicase</keyword>
<dbReference type="Gene3D" id="3.40.50.300">
    <property type="entry name" value="P-loop containing nucleotide triphosphate hydrolases"/>
    <property type="match status" value="4"/>
</dbReference>
<protein>
    <recommendedName>
        <fullName evidence="12">DNA 3'-5' helicase</fullName>
        <ecNumber evidence="12">5.6.2.4</ecNumber>
    </recommendedName>
    <alternativeName>
        <fullName evidence="13">DNA 3'-5' helicase II</fullName>
    </alternativeName>
</protein>